<gene>
    <name evidence="1" type="ORF">APE01nite_13330</name>
</gene>
<name>A0A4Y3TSZ9_9PROT</name>
<organism evidence="1 2">
    <name type="scientific">Acetobacter peroxydans</name>
    <dbReference type="NCBI Taxonomy" id="104098"/>
    <lineage>
        <taxon>Bacteria</taxon>
        <taxon>Pseudomonadati</taxon>
        <taxon>Pseudomonadota</taxon>
        <taxon>Alphaproteobacteria</taxon>
        <taxon>Acetobacterales</taxon>
        <taxon>Acetobacteraceae</taxon>
        <taxon>Acetobacter</taxon>
    </lineage>
</organism>
<dbReference type="EMBL" id="BJMV01000006">
    <property type="protein sequence ID" value="GEB85536.1"/>
    <property type="molecule type" value="Genomic_DNA"/>
</dbReference>
<accession>A0A4Y3TSZ9</accession>
<dbReference type="AlphaFoldDB" id="A0A4Y3TSZ9"/>
<dbReference type="RefSeq" id="WP_306309370.1">
    <property type="nucleotide sequence ID" value="NZ_BAPL01000005.1"/>
</dbReference>
<proteinExistence type="predicted"/>
<comment type="caution">
    <text evidence="1">The sequence shown here is derived from an EMBL/GenBank/DDBJ whole genome shotgun (WGS) entry which is preliminary data.</text>
</comment>
<keyword evidence="2" id="KW-1185">Reference proteome</keyword>
<sequence>MHTLKKIHNHEIIETFNSIYTLLCKPNEKYQSKFFDKVIFEETKKLLGYSLPSKIKIINELNVLLSHSDDDIRHATAVFRHINEPEYRKKYSESGHFKNLRQFWVFISNIFANDPQTKELIHWENPGVDQPALTPPTSGSDKSMVTKNAHNEIIFTFIPKNFSRSDIINMFPNLENLGSGEFGEDADMYGDTLAEVIENAPRWHSVIFNQQTIRELKTFLSYTDEEIDHASSLALIRRSPTEEIEEPPNWGRFPTVRAFWTAVLKSFENDAVVRKEDNTEPSAANGIDNAQLERKAARPVPGVKKLRSGMIYYLDSDTLS</sequence>
<evidence type="ECO:0000313" key="2">
    <source>
        <dbReference type="Proteomes" id="UP000317730"/>
    </source>
</evidence>
<evidence type="ECO:0000313" key="1">
    <source>
        <dbReference type="EMBL" id="GEB85536.1"/>
    </source>
</evidence>
<dbReference type="Proteomes" id="UP000317730">
    <property type="component" value="Unassembled WGS sequence"/>
</dbReference>
<protein>
    <submittedName>
        <fullName evidence="1">Uncharacterized protein</fullName>
    </submittedName>
</protein>
<reference evidence="1 2" key="1">
    <citation type="submission" date="2019-06" db="EMBL/GenBank/DDBJ databases">
        <title>Whole genome shotgun sequence of Acetobacter peroxydans NBRC 13755.</title>
        <authorList>
            <person name="Hosoyama A."/>
            <person name="Uohara A."/>
            <person name="Ohji S."/>
            <person name="Ichikawa N."/>
        </authorList>
    </citation>
    <scope>NUCLEOTIDE SEQUENCE [LARGE SCALE GENOMIC DNA]</scope>
    <source>
        <strain evidence="1 2">NBRC 13755</strain>
    </source>
</reference>